<comment type="caution">
    <text evidence="11">The sequence shown here is derived from an EMBL/GenBank/DDBJ whole genome shotgun (WGS) entry which is preliminary data.</text>
</comment>
<keyword evidence="3 8" id="KW-0863">Zinc-finger</keyword>
<keyword evidence="12" id="KW-1185">Reference proteome</keyword>
<name>A0A015K377_RHIIW</name>
<keyword evidence="4" id="KW-0862">Zinc</keyword>
<protein>
    <recommendedName>
        <fullName evidence="10">BED-type domain-containing protein</fullName>
    </recommendedName>
</protein>
<evidence type="ECO:0000256" key="5">
    <source>
        <dbReference type="ARBA" id="ARBA00023015"/>
    </source>
</evidence>
<evidence type="ECO:0000313" key="11">
    <source>
        <dbReference type="EMBL" id="EXX74055.1"/>
    </source>
</evidence>
<gene>
    <name evidence="11" type="ORF">RirG_054640</name>
</gene>
<evidence type="ECO:0000259" key="10">
    <source>
        <dbReference type="PROSITE" id="PS50808"/>
    </source>
</evidence>
<dbReference type="PANTHER" id="PTHR46481">
    <property type="entry name" value="ZINC FINGER BED DOMAIN-CONTAINING PROTEIN 4"/>
    <property type="match status" value="1"/>
</dbReference>
<dbReference type="HOGENOM" id="CLU_009123_19_3_1"/>
<evidence type="ECO:0000256" key="4">
    <source>
        <dbReference type="ARBA" id="ARBA00022833"/>
    </source>
</evidence>
<evidence type="ECO:0000256" key="2">
    <source>
        <dbReference type="ARBA" id="ARBA00022723"/>
    </source>
</evidence>
<dbReference type="InterPro" id="IPR052035">
    <property type="entry name" value="ZnF_BED_domain_contain"/>
</dbReference>
<dbReference type="SUPFAM" id="SSF140996">
    <property type="entry name" value="Hermes dimerisation domain"/>
    <property type="match status" value="1"/>
</dbReference>
<dbReference type="GO" id="GO:0008270">
    <property type="term" value="F:zinc ion binding"/>
    <property type="evidence" value="ECO:0007669"/>
    <property type="project" value="UniProtKB-KW"/>
</dbReference>
<dbReference type="AlphaFoldDB" id="A0A015K377"/>
<dbReference type="STRING" id="1432141.A0A015K377"/>
<dbReference type="PROSITE" id="PS50808">
    <property type="entry name" value="ZF_BED"/>
    <property type="match status" value="1"/>
</dbReference>
<feature type="compositionally biased region" description="Basic and acidic residues" evidence="9">
    <location>
        <begin position="33"/>
        <end position="44"/>
    </location>
</feature>
<evidence type="ECO:0000256" key="6">
    <source>
        <dbReference type="ARBA" id="ARBA00023163"/>
    </source>
</evidence>
<organism evidence="11 12">
    <name type="scientific">Rhizophagus irregularis (strain DAOM 197198w)</name>
    <name type="common">Glomus intraradices</name>
    <dbReference type="NCBI Taxonomy" id="1432141"/>
    <lineage>
        <taxon>Eukaryota</taxon>
        <taxon>Fungi</taxon>
        <taxon>Fungi incertae sedis</taxon>
        <taxon>Mucoromycota</taxon>
        <taxon>Glomeromycotina</taxon>
        <taxon>Glomeromycetes</taxon>
        <taxon>Glomerales</taxon>
        <taxon>Glomeraceae</taxon>
        <taxon>Rhizophagus</taxon>
    </lineage>
</organism>
<feature type="compositionally biased region" description="Acidic residues" evidence="9">
    <location>
        <begin position="1"/>
        <end position="18"/>
    </location>
</feature>
<evidence type="ECO:0000256" key="8">
    <source>
        <dbReference type="PROSITE-ProRule" id="PRU00027"/>
    </source>
</evidence>
<dbReference type="EMBL" id="JEMT01013289">
    <property type="protein sequence ID" value="EXX74055.1"/>
    <property type="molecule type" value="Genomic_DNA"/>
</dbReference>
<evidence type="ECO:0000256" key="7">
    <source>
        <dbReference type="ARBA" id="ARBA00023242"/>
    </source>
</evidence>
<feature type="domain" description="BED-type" evidence="10">
    <location>
        <begin position="49"/>
        <end position="102"/>
    </location>
</feature>
<proteinExistence type="predicted"/>
<comment type="subcellular location">
    <subcellularLocation>
        <location evidence="1">Nucleus</location>
    </subcellularLocation>
</comment>
<evidence type="ECO:0000256" key="9">
    <source>
        <dbReference type="SAM" id="MobiDB-lite"/>
    </source>
</evidence>
<sequence>MSDNNFDDADYDEYESSSDIEYNQDAPQDPVISEEKENNSEKENLPQTRRISSAWKYFNDKTSQYPGRPVCCKCQKVFEKDTGISTFKRHLSSAHKIMIENVKSTLTNQSILNFKWVDPWPEKKKSERNNAVVEWIIGDAQPFRSVKNLYFRQMVNTFDSRYQVPDKNGIKNLAMDYFEAKRDNIQYDLNNIPGKISLTADIWTSTFNNDAYLGLTIHFIDNDWNLRNFLLDLMSFTTRHTGINIADAIISILRKFHILEKTLALTTDNESAMIVCGRTIAAKLADELNNQSFRHYRCSAHILNLAAQQGIKIIDNEIVKIREIIKKIKNSPQKCNRLRELCSIDNLQYYKPQLDVETRWNSTYYMIVKFQKILRPIEMLAATD</sequence>
<dbReference type="InterPro" id="IPR012337">
    <property type="entry name" value="RNaseH-like_sf"/>
</dbReference>
<keyword evidence="7" id="KW-0539">Nucleus</keyword>
<dbReference type="Proteomes" id="UP000022910">
    <property type="component" value="Unassembled WGS sequence"/>
</dbReference>
<accession>A0A015K377</accession>
<dbReference type="SUPFAM" id="SSF53098">
    <property type="entry name" value="Ribonuclease H-like"/>
    <property type="match status" value="1"/>
</dbReference>
<dbReference type="GO" id="GO:0005634">
    <property type="term" value="C:nucleus"/>
    <property type="evidence" value="ECO:0007669"/>
    <property type="project" value="UniProtKB-SubCell"/>
</dbReference>
<dbReference type="OMA" id="NTHMRIC"/>
<dbReference type="GO" id="GO:0003677">
    <property type="term" value="F:DNA binding"/>
    <property type="evidence" value="ECO:0007669"/>
    <property type="project" value="InterPro"/>
</dbReference>
<keyword evidence="2" id="KW-0479">Metal-binding</keyword>
<evidence type="ECO:0000313" key="12">
    <source>
        <dbReference type="Proteomes" id="UP000022910"/>
    </source>
</evidence>
<evidence type="ECO:0000256" key="3">
    <source>
        <dbReference type="ARBA" id="ARBA00022771"/>
    </source>
</evidence>
<dbReference type="PANTHER" id="PTHR46481:SF10">
    <property type="entry name" value="ZINC FINGER BED DOMAIN-CONTAINING PROTEIN 39"/>
    <property type="match status" value="1"/>
</dbReference>
<reference evidence="11 12" key="1">
    <citation type="submission" date="2014-02" db="EMBL/GenBank/DDBJ databases">
        <title>Single nucleus genome sequencing reveals high similarity among nuclei of an endomycorrhizal fungus.</title>
        <authorList>
            <person name="Lin K."/>
            <person name="Geurts R."/>
            <person name="Zhang Z."/>
            <person name="Limpens E."/>
            <person name="Saunders D.G."/>
            <person name="Mu D."/>
            <person name="Pang E."/>
            <person name="Cao H."/>
            <person name="Cha H."/>
            <person name="Lin T."/>
            <person name="Zhou Q."/>
            <person name="Shang Y."/>
            <person name="Li Y."/>
            <person name="Ivanov S."/>
            <person name="Sharma T."/>
            <person name="Velzen R.V."/>
            <person name="Ruijter N.D."/>
            <person name="Aanen D.K."/>
            <person name="Win J."/>
            <person name="Kamoun S."/>
            <person name="Bisseling T."/>
            <person name="Huang S."/>
        </authorList>
    </citation>
    <scope>NUCLEOTIDE SEQUENCE [LARGE SCALE GENOMIC DNA]</scope>
    <source>
        <strain evidence="12">DAOM197198w</strain>
    </source>
</reference>
<dbReference type="InterPro" id="IPR003656">
    <property type="entry name" value="Znf_BED"/>
</dbReference>
<evidence type="ECO:0000256" key="1">
    <source>
        <dbReference type="ARBA" id="ARBA00004123"/>
    </source>
</evidence>
<keyword evidence="5" id="KW-0805">Transcription regulation</keyword>
<feature type="region of interest" description="Disordered" evidence="9">
    <location>
        <begin position="1"/>
        <end position="46"/>
    </location>
</feature>
<keyword evidence="6" id="KW-0804">Transcription</keyword>
<dbReference type="Pfam" id="PF02892">
    <property type="entry name" value="zf-BED"/>
    <property type="match status" value="1"/>
</dbReference>